<dbReference type="OrthoDB" id="351268at2157"/>
<feature type="transmembrane region" description="Helical" evidence="1">
    <location>
        <begin position="39"/>
        <end position="57"/>
    </location>
</feature>
<keyword evidence="1" id="KW-0812">Transmembrane</keyword>
<evidence type="ECO:0000313" key="3">
    <source>
        <dbReference type="Proteomes" id="UP000011607"/>
    </source>
</evidence>
<sequence>MAEQQIDESVLKADKWSRIVALFLAIGTFLLAEQLTGEVQFNMIVAAFAGIGVRLYIPYHASIRVTDPEDGSIQDYEGTGNYHQGAVGAAVVIASAMALAVMVSKPNSTQAYLAGGGVGLVSFVLLRYVLPS</sequence>
<keyword evidence="3" id="KW-1185">Reference proteome</keyword>
<dbReference type="RefSeq" id="WP_006673447.1">
    <property type="nucleotide sequence ID" value="NZ_AOMA01000125.1"/>
</dbReference>
<evidence type="ECO:0000313" key="2">
    <source>
        <dbReference type="EMBL" id="EMA35324.1"/>
    </source>
</evidence>
<dbReference type="Proteomes" id="UP000011607">
    <property type="component" value="Unassembled WGS sequence"/>
</dbReference>
<keyword evidence="1" id="KW-1133">Transmembrane helix</keyword>
<keyword evidence="1" id="KW-0472">Membrane</keyword>
<dbReference type="EMBL" id="AOMA01000125">
    <property type="protein sequence ID" value="EMA35324.1"/>
    <property type="molecule type" value="Genomic_DNA"/>
</dbReference>
<dbReference type="AlphaFoldDB" id="M0LSB4"/>
<gene>
    <name evidence="2" type="ORF">C446_12709</name>
</gene>
<feature type="transmembrane region" description="Helical" evidence="1">
    <location>
        <begin position="85"/>
        <end position="104"/>
    </location>
</feature>
<reference evidence="2 3" key="1">
    <citation type="journal article" date="2014" name="PLoS Genet.">
        <title>Phylogenetically driven sequencing of extremely halophilic archaea reveals strategies for static and dynamic osmo-response.</title>
        <authorList>
            <person name="Becker E.A."/>
            <person name="Seitzer P.M."/>
            <person name="Tritt A."/>
            <person name="Larsen D."/>
            <person name="Krusor M."/>
            <person name="Yao A.I."/>
            <person name="Wu D."/>
            <person name="Madern D."/>
            <person name="Eisen J.A."/>
            <person name="Darling A.E."/>
            <person name="Facciotti M.T."/>
        </authorList>
    </citation>
    <scope>NUCLEOTIDE SEQUENCE [LARGE SCALE GENOMIC DNA]</scope>
    <source>
        <strain evidence="2 3">JCM 10879</strain>
    </source>
</reference>
<dbReference type="STRING" id="1227454.C446_12709"/>
<feature type="transmembrane region" description="Helical" evidence="1">
    <location>
        <begin position="16"/>
        <end position="32"/>
    </location>
</feature>
<evidence type="ECO:0000256" key="1">
    <source>
        <dbReference type="SAM" id="Phobius"/>
    </source>
</evidence>
<name>M0LSB4_9EURY</name>
<feature type="transmembrane region" description="Helical" evidence="1">
    <location>
        <begin position="111"/>
        <end position="130"/>
    </location>
</feature>
<comment type="caution">
    <text evidence="2">The sequence shown here is derived from an EMBL/GenBank/DDBJ whole genome shotgun (WGS) entry which is preliminary data.</text>
</comment>
<dbReference type="eggNOG" id="ENOG502N5IA">
    <property type="taxonomic scope" value="Archaea"/>
</dbReference>
<protein>
    <submittedName>
        <fullName evidence="2">Uncharacterized protein</fullName>
    </submittedName>
</protein>
<proteinExistence type="predicted"/>
<organism evidence="2 3">
    <name type="scientific">Halobiforma nitratireducens JCM 10879</name>
    <dbReference type="NCBI Taxonomy" id="1227454"/>
    <lineage>
        <taxon>Archaea</taxon>
        <taxon>Methanobacteriati</taxon>
        <taxon>Methanobacteriota</taxon>
        <taxon>Stenosarchaea group</taxon>
        <taxon>Halobacteria</taxon>
        <taxon>Halobacteriales</taxon>
        <taxon>Natrialbaceae</taxon>
        <taxon>Halobiforma</taxon>
    </lineage>
</organism>
<accession>M0LSB4</accession>